<gene>
    <name evidence="2" type="ORF">SDC9_137748</name>
</gene>
<dbReference type="EMBL" id="VSSQ01037836">
    <property type="protein sequence ID" value="MPM90626.1"/>
    <property type="molecule type" value="Genomic_DNA"/>
</dbReference>
<organism evidence="2">
    <name type="scientific">bioreactor metagenome</name>
    <dbReference type="NCBI Taxonomy" id="1076179"/>
    <lineage>
        <taxon>unclassified sequences</taxon>
        <taxon>metagenomes</taxon>
        <taxon>ecological metagenomes</taxon>
    </lineage>
</organism>
<dbReference type="Pfam" id="PF02498">
    <property type="entry name" value="Bro-N"/>
    <property type="match status" value="1"/>
</dbReference>
<dbReference type="GO" id="GO:0003677">
    <property type="term" value="F:DNA binding"/>
    <property type="evidence" value="ECO:0007669"/>
    <property type="project" value="InterPro"/>
</dbReference>
<dbReference type="AlphaFoldDB" id="A0A645DMT7"/>
<sequence>MIKEFTRADFGTIRVSLIDDEPCFCLEDLCKILKIRSVPKCREKLNQGGVKLADVTDSEGKVKRKLFITADNVSTVIFQSTRKEADDVNDWIFRLILPQAKLYVKYSVEDLKDPDIAIKLLDEYENIGIRVSVLESEKRINEPKISSMDILFGSRNCVDIDIVHELLRIDGIKNTRLLKILRLKGVLGDDNIAKQEYCDKHFFRVVEAKAIEKGKVIISKHTFVYKSGISFIERILNEFKGESDENGGLKKS</sequence>
<comment type="caution">
    <text evidence="2">The sequence shown here is derived from an EMBL/GenBank/DDBJ whole genome shotgun (WGS) entry which is preliminary data.</text>
</comment>
<proteinExistence type="predicted"/>
<protein>
    <recommendedName>
        <fullName evidence="1">Bro-N domain-containing protein</fullName>
    </recommendedName>
</protein>
<evidence type="ECO:0000313" key="2">
    <source>
        <dbReference type="EMBL" id="MPM90626.1"/>
    </source>
</evidence>
<accession>A0A645DMT7</accession>
<evidence type="ECO:0000259" key="1">
    <source>
        <dbReference type="SMART" id="SM01040"/>
    </source>
</evidence>
<name>A0A645DMT7_9ZZZZ</name>
<reference evidence="2" key="1">
    <citation type="submission" date="2019-08" db="EMBL/GenBank/DDBJ databases">
        <authorList>
            <person name="Kucharzyk K."/>
            <person name="Murdoch R.W."/>
            <person name="Higgins S."/>
            <person name="Loffler F."/>
        </authorList>
    </citation>
    <scope>NUCLEOTIDE SEQUENCE</scope>
</reference>
<dbReference type="InterPro" id="IPR003497">
    <property type="entry name" value="BRO_N_domain"/>
</dbReference>
<feature type="domain" description="Bro-N" evidence="1">
    <location>
        <begin position="12"/>
        <end position="98"/>
    </location>
</feature>
<dbReference type="SMART" id="SM01040">
    <property type="entry name" value="Bro-N"/>
    <property type="match status" value="1"/>
</dbReference>
<dbReference type="InterPro" id="IPR005039">
    <property type="entry name" value="Ant_C"/>
</dbReference>
<dbReference type="Pfam" id="PF03374">
    <property type="entry name" value="ANT"/>
    <property type="match status" value="1"/>
</dbReference>